<reference evidence="2 3" key="1">
    <citation type="submission" date="2018-09" db="EMBL/GenBank/DDBJ databases">
        <title>Genomic investigation of the strawberry pathogen Phytophthora fragariae indicates pathogenicity is determined by transcriptional variation in three key races.</title>
        <authorList>
            <person name="Adams T.M."/>
            <person name="Armitage A.D."/>
            <person name="Sobczyk M.K."/>
            <person name="Bates H.J."/>
            <person name="Dunwell J.M."/>
            <person name="Nellist C.F."/>
            <person name="Harrison R.J."/>
        </authorList>
    </citation>
    <scope>NUCLEOTIDE SEQUENCE [LARGE SCALE GENOMIC DNA]</scope>
    <source>
        <strain evidence="2 3">SCRP249</strain>
    </source>
</reference>
<evidence type="ECO:0000313" key="3">
    <source>
        <dbReference type="Proteomes" id="UP000429607"/>
    </source>
</evidence>
<proteinExistence type="predicted"/>
<evidence type="ECO:0000313" key="2">
    <source>
        <dbReference type="EMBL" id="KAE8959764.1"/>
    </source>
</evidence>
<feature type="compositionally biased region" description="Low complexity" evidence="1">
    <location>
        <begin position="42"/>
        <end position="51"/>
    </location>
</feature>
<evidence type="ECO:0000256" key="1">
    <source>
        <dbReference type="SAM" id="MobiDB-lite"/>
    </source>
</evidence>
<feature type="compositionally biased region" description="Polar residues" evidence="1">
    <location>
        <begin position="109"/>
        <end position="127"/>
    </location>
</feature>
<dbReference type="AlphaFoldDB" id="A0A6A3GLE5"/>
<organism evidence="2 3">
    <name type="scientific">Phytophthora rubi</name>
    <dbReference type="NCBI Taxonomy" id="129364"/>
    <lineage>
        <taxon>Eukaryota</taxon>
        <taxon>Sar</taxon>
        <taxon>Stramenopiles</taxon>
        <taxon>Oomycota</taxon>
        <taxon>Peronosporomycetes</taxon>
        <taxon>Peronosporales</taxon>
        <taxon>Peronosporaceae</taxon>
        <taxon>Phytophthora</taxon>
    </lineage>
</organism>
<gene>
    <name evidence="2" type="ORF">PR001_g30607</name>
</gene>
<name>A0A6A3GLE5_9STRA</name>
<protein>
    <submittedName>
        <fullName evidence="2">Uncharacterized protein</fullName>
    </submittedName>
</protein>
<comment type="caution">
    <text evidence="2">The sequence shown here is derived from an EMBL/GenBank/DDBJ whole genome shotgun (WGS) entry which is preliminary data.</text>
</comment>
<sequence>MATYTKKPEASASKNPANDVEEAEKTPASEKPANGAETAEETSASMKFAAAKAEKKLASSKPAPKKPTQKKPTANQPRKKKGVAKEARTTLKLPPKRKGVLPPGLYEAKSSSESDTDTPNPGSSSLVMNRPQPAT</sequence>
<dbReference type="Proteomes" id="UP000429607">
    <property type="component" value="Unassembled WGS sequence"/>
</dbReference>
<accession>A0A6A3GLE5</accession>
<dbReference type="EMBL" id="QXFV01007042">
    <property type="protein sequence ID" value="KAE8959764.1"/>
    <property type="molecule type" value="Genomic_DNA"/>
</dbReference>
<feature type="region of interest" description="Disordered" evidence="1">
    <location>
        <begin position="1"/>
        <end position="135"/>
    </location>
</feature>